<sequence>MTTATAKRSGITIERTAAGVVAAGAIITGVGARAGLASAAVSAGLGVRPQVAVATRLSDPND</sequence>
<evidence type="ECO:0000313" key="2">
    <source>
        <dbReference type="Proteomes" id="UP000267536"/>
    </source>
</evidence>
<comment type="caution">
    <text evidence="1">The sequence shown here is derived from an EMBL/GenBank/DDBJ whole genome shotgun (WGS) entry which is preliminary data.</text>
</comment>
<reference evidence="1 2" key="1">
    <citation type="submission" date="2018-11" db="EMBL/GenBank/DDBJ databases">
        <title>Draft genome sequence of Gordonia sp. RS15-1S isolated from rice stems.</title>
        <authorList>
            <person name="Muangham S."/>
        </authorList>
    </citation>
    <scope>NUCLEOTIDE SEQUENCE [LARGE SCALE GENOMIC DNA]</scope>
    <source>
        <strain evidence="1 2">RS15-1S</strain>
    </source>
</reference>
<protein>
    <submittedName>
        <fullName evidence="1">Uncharacterized protein</fullName>
    </submittedName>
</protein>
<proteinExistence type="predicted"/>
<name>A0A3N4GKU5_9ACTN</name>
<organism evidence="1 2">
    <name type="scientific">Gordonia oryzae</name>
    <dbReference type="NCBI Taxonomy" id="2487349"/>
    <lineage>
        <taxon>Bacteria</taxon>
        <taxon>Bacillati</taxon>
        <taxon>Actinomycetota</taxon>
        <taxon>Actinomycetes</taxon>
        <taxon>Mycobacteriales</taxon>
        <taxon>Gordoniaceae</taxon>
        <taxon>Gordonia</taxon>
    </lineage>
</organism>
<dbReference type="Proteomes" id="UP000267536">
    <property type="component" value="Unassembled WGS sequence"/>
</dbReference>
<dbReference type="EMBL" id="RKMH01000007">
    <property type="protein sequence ID" value="RPA61206.1"/>
    <property type="molecule type" value="Genomic_DNA"/>
</dbReference>
<gene>
    <name evidence="1" type="ORF">EF294_11350</name>
</gene>
<dbReference type="AlphaFoldDB" id="A0A3N4GKU5"/>
<keyword evidence="2" id="KW-1185">Reference proteome</keyword>
<dbReference type="RefSeq" id="WP_123929591.1">
    <property type="nucleotide sequence ID" value="NZ_JBPSDP010000006.1"/>
</dbReference>
<accession>A0A3N4GKU5</accession>
<evidence type="ECO:0000313" key="1">
    <source>
        <dbReference type="EMBL" id="RPA61206.1"/>
    </source>
</evidence>